<name>A0A365YZM6_9PROT</name>
<evidence type="ECO:0008006" key="4">
    <source>
        <dbReference type="Google" id="ProtNLM"/>
    </source>
</evidence>
<comment type="caution">
    <text evidence="2">The sequence shown here is derived from an EMBL/GenBank/DDBJ whole genome shotgun (WGS) entry which is preliminary data.</text>
</comment>
<proteinExistence type="predicted"/>
<dbReference type="EMBL" id="QEXL01000006">
    <property type="protein sequence ID" value="RBM07922.1"/>
    <property type="molecule type" value="Genomic_DNA"/>
</dbReference>
<feature type="compositionally biased region" description="Basic and acidic residues" evidence="1">
    <location>
        <begin position="354"/>
        <end position="365"/>
    </location>
</feature>
<feature type="compositionally biased region" description="Basic residues" evidence="1">
    <location>
        <begin position="400"/>
        <end position="411"/>
    </location>
</feature>
<feature type="compositionally biased region" description="Low complexity" evidence="1">
    <location>
        <begin position="296"/>
        <end position="306"/>
    </location>
</feature>
<evidence type="ECO:0000313" key="3">
    <source>
        <dbReference type="Proteomes" id="UP000252680"/>
    </source>
</evidence>
<dbReference type="AlphaFoldDB" id="A0A365YZM6"/>
<keyword evidence="3" id="KW-1185">Reference proteome</keyword>
<feature type="region of interest" description="Disordered" evidence="1">
    <location>
        <begin position="293"/>
        <end position="411"/>
    </location>
</feature>
<accession>A0A365YZM6</accession>
<dbReference type="RefSeq" id="WP_113595488.1">
    <property type="nucleotide sequence ID" value="NZ_QEXL01000006.1"/>
</dbReference>
<feature type="compositionally biased region" description="Basic residues" evidence="1">
    <location>
        <begin position="312"/>
        <end position="322"/>
    </location>
</feature>
<reference evidence="2 3" key="1">
    <citation type="submission" date="2018-05" db="EMBL/GenBank/DDBJ databases">
        <title>Komagataeibacter cocois sp. nov., for a novel cellulose- producing strain isolated from coconut milk.</title>
        <authorList>
            <person name="Liu L."/>
            <person name="Wang Y."/>
            <person name="Liu S."/>
            <person name="Bi J."/>
            <person name="Chen H."/>
            <person name="Deng J."/>
            <person name="Zhang C."/>
            <person name="Hu Q."/>
            <person name="Li C."/>
        </authorList>
    </citation>
    <scope>NUCLEOTIDE SEQUENCE [LARGE SCALE GENOMIC DNA]</scope>
    <source>
        <strain evidence="2 3">WE7</strain>
    </source>
</reference>
<feature type="compositionally biased region" description="Low complexity" evidence="1">
    <location>
        <begin position="323"/>
        <end position="334"/>
    </location>
</feature>
<evidence type="ECO:0000313" key="2">
    <source>
        <dbReference type="EMBL" id="RBM07922.1"/>
    </source>
</evidence>
<sequence>MSGQADRIVNVSVAAHLMLLEPGTFCVFHAPGPAHRKTAGGTGLSGVRVTRAPSDPDAAVMIRALDDDGWLGPDRGAALIRVDGRPARVLVTTYHDPACPETRPNLQVARLYTPAKPAAPSFTAPAPVPPAATAAITPAPAAGGVIAHIQRRGDVHVPCGAWMGKVGSRAWIEGFSILPDDMIPADEIEYQAVLGQGWFSPWVEGGSYCGSRGMALPLLGLRVHLRGEAAEKFTCRLTATFVDGSRVGPVEDIAAMSDDLAPLEAFVVEITPRASQPEDTAEAVADTREVLELLDATDAPATAKPPVAERPRRARRPTRKKTPPQATAAPATAPVDMPLDTPREARAAPRGKAAAKDGTRKRDARGNAAATETDPASLTPDEIHPGRGRKAPGSRVALLKARRKATARRRN</sequence>
<evidence type="ECO:0000256" key="1">
    <source>
        <dbReference type="SAM" id="MobiDB-lite"/>
    </source>
</evidence>
<dbReference type="OrthoDB" id="7282413at2"/>
<dbReference type="Proteomes" id="UP000252680">
    <property type="component" value="Unassembled WGS sequence"/>
</dbReference>
<organism evidence="2 3">
    <name type="scientific">Novacetimonas cocois</name>
    <dbReference type="NCBI Taxonomy" id="1747507"/>
    <lineage>
        <taxon>Bacteria</taxon>
        <taxon>Pseudomonadati</taxon>
        <taxon>Pseudomonadota</taxon>
        <taxon>Alphaproteobacteria</taxon>
        <taxon>Acetobacterales</taxon>
        <taxon>Acetobacteraceae</taxon>
        <taxon>Novacetimonas</taxon>
    </lineage>
</organism>
<gene>
    <name evidence="2" type="ORF">NJLHNGOC_05475</name>
</gene>
<protein>
    <recommendedName>
        <fullName evidence="4">Hydrophobic W protein</fullName>
    </recommendedName>
</protein>